<dbReference type="AlphaFoldDB" id="A0A3M7TAJ7"/>
<keyword evidence="2" id="KW-1185">Reference proteome</keyword>
<sequence>MSSFEILPKFNSLLKESIFMVVAALLFQEKNILLSFFIKEYLDLPFRFEPGQLKLELDKLDALITKIFDNRHPKLDIKNQKRQIEKNKNRILTTM</sequence>
<comment type="caution">
    <text evidence="1">The sequence shown here is derived from an EMBL/GenBank/DDBJ whole genome shotgun (WGS) entry which is preliminary data.</text>
</comment>
<dbReference type="Proteomes" id="UP000276133">
    <property type="component" value="Unassembled WGS sequence"/>
</dbReference>
<gene>
    <name evidence="1" type="ORF">BpHYR1_022754</name>
</gene>
<evidence type="ECO:0000313" key="2">
    <source>
        <dbReference type="Proteomes" id="UP000276133"/>
    </source>
</evidence>
<name>A0A3M7TAJ7_BRAPC</name>
<reference evidence="1 2" key="1">
    <citation type="journal article" date="2018" name="Sci. Rep.">
        <title>Genomic signatures of local adaptation to the degree of environmental predictability in rotifers.</title>
        <authorList>
            <person name="Franch-Gras L."/>
            <person name="Hahn C."/>
            <person name="Garcia-Roger E.M."/>
            <person name="Carmona M.J."/>
            <person name="Serra M."/>
            <person name="Gomez A."/>
        </authorList>
    </citation>
    <scope>NUCLEOTIDE SEQUENCE [LARGE SCALE GENOMIC DNA]</scope>
    <source>
        <strain evidence="1">HYR1</strain>
    </source>
</reference>
<organism evidence="1 2">
    <name type="scientific">Brachionus plicatilis</name>
    <name type="common">Marine rotifer</name>
    <name type="synonym">Brachionus muelleri</name>
    <dbReference type="NCBI Taxonomy" id="10195"/>
    <lineage>
        <taxon>Eukaryota</taxon>
        <taxon>Metazoa</taxon>
        <taxon>Spiralia</taxon>
        <taxon>Gnathifera</taxon>
        <taxon>Rotifera</taxon>
        <taxon>Eurotatoria</taxon>
        <taxon>Monogononta</taxon>
        <taxon>Pseudotrocha</taxon>
        <taxon>Ploima</taxon>
        <taxon>Brachionidae</taxon>
        <taxon>Brachionus</taxon>
    </lineage>
</organism>
<evidence type="ECO:0000313" key="1">
    <source>
        <dbReference type="EMBL" id="RNA45134.1"/>
    </source>
</evidence>
<dbReference type="EMBL" id="REGN01000018">
    <property type="protein sequence ID" value="RNA45134.1"/>
    <property type="molecule type" value="Genomic_DNA"/>
</dbReference>
<protein>
    <submittedName>
        <fullName evidence="1">Uncharacterized protein</fullName>
    </submittedName>
</protein>
<accession>A0A3M7TAJ7</accession>
<proteinExistence type="predicted"/>